<organism evidence="9 10">
    <name type="scientific">[Myrmecia] bisecta</name>
    <dbReference type="NCBI Taxonomy" id="41462"/>
    <lineage>
        <taxon>Eukaryota</taxon>
        <taxon>Viridiplantae</taxon>
        <taxon>Chlorophyta</taxon>
        <taxon>core chlorophytes</taxon>
        <taxon>Trebouxiophyceae</taxon>
        <taxon>Trebouxiales</taxon>
        <taxon>Trebouxiaceae</taxon>
        <taxon>Myrmecia</taxon>
    </lineage>
</organism>
<dbReference type="InterPro" id="IPR058939">
    <property type="entry name" value="Mtase_EDM2"/>
</dbReference>
<feature type="region of interest" description="Disordered" evidence="6">
    <location>
        <begin position="35"/>
        <end position="158"/>
    </location>
</feature>
<evidence type="ECO:0000256" key="5">
    <source>
        <dbReference type="ARBA" id="ARBA00022833"/>
    </source>
</evidence>
<evidence type="ECO:0000256" key="4">
    <source>
        <dbReference type="ARBA" id="ARBA00022771"/>
    </source>
</evidence>
<dbReference type="InterPro" id="IPR011011">
    <property type="entry name" value="Znf_FYVE_PHD"/>
</dbReference>
<feature type="domain" description="Zinc finger PHD-type" evidence="8">
    <location>
        <begin position="230"/>
        <end position="284"/>
    </location>
</feature>
<reference evidence="9 10" key="1">
    <citation type="journal article" date="2024" name="Nat. Commun.">
        <title>Phylogenomics reveals the evolutionary origins of lichenization in chlorophyte algae.</title>
        <authorList>
            <person name="Puginier C."/>
            <person name="Libourel C."/>
            <person name="Otte J."/>
            <person name="Skaloud P."/>
            <person name="Haon M."/>
            <person name="Grisel S."/>
            <person name="Petersen M."/>
            <person name="Berrin J.G."/>
            <person name="Delaux P.M."/>
            <person name="Dal Grande F."/>
            <person name="Keller J."/>
        </authorList>
    </citation>
    <scope>NUCLEOTIDE SEQUENCE [LARGE SCALE GENOMIC DNA]</scope>
    <source>
        <strain evidence="9 10">SAG 2043</strain>
    </source>
</reference>
<feature type="compositionally biased region" description="Low complexity" evidence="6">
    <location>
        <begin position="470"/>
        <end position="488"/>
    </location>
</feature>
<keyword evidence="4" id="KW-0863">Zinc-finger</keyword>
<dbReference type="GO" id="GO:0016020">
    <property type="term" value="C:membrane"/>
    <property type="evidence" value="ECO:0007669"/>
    <property type="project" value="InterPro"/>
</dbReference>
<feature type="domain" description="Zinc finger PHD-type" evidence="8">
    <location>
        <begin position="285"/>
        <end position="355"/>
    </location>
</feature>
<keyword evidence="7" id="KW-0472">Membrane</keyword>
<evidence type="ECO:0000256" key="2">
    <source>
        <dbReference type="ARBA" id="ARBA00022723"/>
    </source>
</evidence>
<dbReference type="Pfam" id="PF23004">
    <property type="entry name" value="PHDvar_NSD"/>
    <property type="match status" value="1"/>
</dbReference>
<dbReference type="SUPFAM" id="SSF103481">
    <property type="entry name" value="Multidrug resistance efflux transporter EmrE"/>
    <property type="match status" value="1"/>
</dbReference>
<proteinExistence type="inferred from homology"/>
<dbReference type="CDD" id="cd15566">
    <property type="entry name" value="PHD3_NSD"/>
    <property type="match status" value="1"/>
</dbReference>
<keyword evidence="7" id="KW-1133">Transmembrane helix</keyword>
<keyword evidence="2" id="KW-0479">Metal-binding</keyword>
<dbReference type="InterPro" id="IPR000620">
    <property type="entry name" value="EamA_dom"/>
</dbReference>
<feature type="transmembrane region" description="Helical" evidence="7">
    <location>
        <begin position="1017"/>
        <end position="1039"/>
    </location>
</feature>
<evidence type="ECO:0000256" key="7">
    <source>
        <dbReference type="SAM" id="Phobius"/>
    </source>
</evidence>
<feature type="compositionally biased region" description="Acidic residues" evidence="6">
    <location>
        <begin position="121"/>
        <end position="150"/>
    </location>
</feature>
<dbReference type="InterPro" id="IPR055197">
    <property type="entry name" value="PHDvar_NSD"/>
</dbReference>
<dbReference type="GO" id="GO:0008270">
    <property type="term" value="F:zinc ion binding"/>
    <property type="evidence" value="ECO:0007669"/>
    <property type="project" value="UniProtKB-KW"/>
</dbReference>
<keyword evidence="10" id="KW-1185">Reference proteome</keyword>
<dbReference type="SMART" id="SM00249">
    <property type="entry name" value="PHD"/>
    <property type="match status" value="3"/>
</dbReference>
<dbReference type="InterPro" id="IPR001965">
    <property type="entry name" value="Znf_PHD"/>
</dbReference>
<evidence type="ECO:0000256" key="3">
    <source>
        <dbReference type="ARBA" id="ARBA00022737"/>
    </source>
</evidence>
<evidence type="ECO:0000256" key="1">
    <source>
        <dbReference type="ARBA" id="ARBA00007635"/>
    </source>
</evidence>
<feature type="domain" description="Zinc finger PHD-type" evidence="8">
    <location>
        <begin position="164"/>
        <end position="225"/>
    </location>
</feature>
<dbReference type="PANTHER" id="PTHR46235">
    <property type="entry name" value="PHD FINGER-CONTAINING PROTEIN DDB_G0268158"/>
    <property type="match status" value="1"/>
</dbReference>
<evidence type="ECO:0000256" key="6">
    <source>
        <dbReference type="SAM" id="MobiDB-lite"/>
    </source>
</evidence>
<keyword evidence="7" id="KW-0812">Transmembrane</keyword>
<dbReference type="Pfam" id="PF26055">
    <property type="entry name" value="Mtase_EDM2"/>
    <property type="match status" value="1"/>
</dbReference>
<evidence type="ECO:0000259" key="8">
    <source>
        <dbReference type="SMART" id="SM00249"/>
    </source>
</evidence>
<keyword evidence="5" id="KW-0862">Zinc</keyword>
<sequence>MSRAFIACKSFQGEDDELSYARVDARSQQVILRSLGQPALPASVEGPNVLLGPKHPEPEEAIEKRRKKKEKRQPTSPPMPPTSASHGFGLGTGRKPEQQGSPNFAPPRALHPVLESAKDVEGEEEDEGYVGEEDGGGLEEEEEEGQEEQEAIGKDKDDRANDTLCPQCDDGGDIIQCDGMCMRSFHMAVTGDNDTKGACNPMHVPADLYGKLVKDDDPFLCPNCLAKCHQCFVCGKEGLSSNQRGKQEVFKCAVADCTHFYHPACIGKTHAELAAQPLLCGLHHCQRCGKGGGEGEKLLVPCRRCPTAYHMSCLPPSVVEEAQFNKRGKLIAPKRLWIMPNDTGETALCYCPKHVINPETQTPDHVVPLFPPDLLLAWRLHYASLFTELASSKATLKEQARLAAKRAAAKPAPAAAKLAEKAAAAGKAAPAAPKAAARAGLPDADSDDDVPLSSRMHTFRKEAVKSSLGSAAKPPRAAPPAHAKPSAESSDEDVPLAKRLQRSKDVVMVSAEEPREEVTGNIDEDDVREEERLDPEKARQRVADLFAKTHARITPAMVKANAYEPVPYDQPIRKTIAMDRLLQLESSVAVAQDRPEVAHMVLSAPVLKELYFYEDVLRTVLAPFLHGLRYTSYGRHFTKTPLLQQVSHRLLDYMRAGDYIVDFSCGANEFVPLVKREALLAGFAVNGRSFDILAPKNMEDFVQMSWFDVKHENLIPGDTSGDRLVIGLNPPFGKDNALANKWVRHAAIFSPRIIVLIVPPGTISPDGYTMIYDDYTLMRDKAFYVPGSDQESWNKDTPAFRILVHNRWLHTAFNMSDLFTVQAVPPLVSTVWPMPMGIKKPGPCTDGCNFLALLPVMLREPYRTKHRETLQKQWRGIVAIGCYLAANVALNNLSLVHLSLSLNQVIRSAIPVLCALLAIPIEKKVPSRPEGMALVVLTAGVMISVWEGTVVGRPEGIALCIAATFSNAAMMTTSGKVLSEKVDVLRLTFYTAPVSAIVLLPAFLYKEYEPFQPYLAVHGRDVAAILAGTSALALAYNYIHNKMIQCMSATTTTVLGEVKIVALLLMSYLFLGEKRDFTLKMTALSPSANATWALRVV</sequence>
<protein>
    <recommendedName>
        <fullName evidence="8">Zinc finger PHD-type domain-containing protein</fullName>
    </recommendedName>
</protein>
<comment type="caution">
    <text evidence="9">The sequence shown here is derived from an EMBL/GenBank/DDBJ whole genome shotgun (WGS) entry which is preliminary data.</text>
</comment>
<comment type="similarity">
    <text evidence="1">Belongs to the drug/metabolite transporter (DMT) superfamily. Plant drug/metabolite exporter (P-DME) (TC 2.A.7.4) family.</text>
</comment>
<dbReference type="InterPro" id="IPR037185">
    <property type="entry name" value="EmrE-like"/>
</dbReference>
<dbReference type="Pfam" id="PF00892">
    <property type="entry name" value="EamA"/>
    <property type="match status" value="1"/>
</dbReference>
<dbReference type="InterPro" id="IPR013083">
    <property type="entry name" value="Znf_RING/FYVE/PHD"/>
</dbReference>
<dbReference type="AlphaFoldDB" id="A0AAW1PWU2"/>
<feature type="transmembrane region" description="Helical" evidence="7">
    <location>
        <begin position="1051"/>
        <end position="1071"/>
    </location>
</feature>
<dbReference type="Gene3D" id="3.30.40.10">
    <property type="entry name" value="Zinc/RING finger domain, C3HC4 (zinc finger)"/>
    <property type="match status" value="2"/>
</dbReference>
<dbReference type="SUPFAM" id="SSF57903">
    <property type="entry name" value="FYVE/PHD zinc finger"/>
    <property type="match status" value="1"/>
</dbReference>
<dbReference type="GO" id="GO:0006338">
    <property type="term" value="P:chromatin remodeling"/>
    <property type="evidence" value="ECO:0007669"/>
    <property type="project" value="UniProtKB-ARBA"/>
</dbReference>
<evidence type="ECO:0000313" key="9">
    <source>
        <dbReference type="EMBL" id="KAK9814428.1"/>
    </source>
</evidence>
<feature type="compositionally biased region" description="Basic and acidic residues" evidence="6">
    <location>
        <begin position="54"/>
        <end position="63"/>
    </location>
</feature>
<accession>A0AAW1PWU2</accession>
<dbReference type="EMBL" id="JALJOR010000007">
    <property type="protein sequence ID" value="KAK9814428.1"/>
    <property type="molecule type" value="Genomic_DNA"/>
</dbReference>
<dbReference type="Proteomes" id="UP001489004">
    <property type="component" value="Unassembled WGS sequence"/>
</dbReference>
<dbReference type="PANTHER" id="PTHR46235:SF3">
    <property type="entry name" value="PHD FINGER-CONTAINING PROTEIN DDB_G0268158"/>
    <property type="match status" value="1"/>
</dbReference>
<feature type="region of interest" description="Disordered" evidence="6">
    <location>
        <begin position="463"/>
        <end position="535"/>
    </location>
</feature>
<name>A0AAW1PWU2_9CHLO</name>
<keyword evidence="3" id="KW-0677">Repeat</keyword>
<dbReference type="CDD" id="cd15565">
    <property type="entry name" value="PHD2_NSD"/>
    <property type="match status" value="1"/>
</dbReference>
<evidence type="ECO:0000313" key="10">
    <source>
        <dbReference type="Proteomes" id="UP001489004"/>
    </source>
</evidence>
<dbReference type="InterPro" id="IPR055198">
    <property type="entry name" value="NSD_PHD"/>
</dbReference>
<dbReference type="Pfam" id="PF22908">
    <property type="entry name" value="PHD_NSD"/>
    <property type="match status" value="1"/>
</dbReference>
<gene>
    <name evidence="9" type="ORF">WJX72_005780</name>
</gene>
<feature type="transmembrane region" description="Helical" evidence="7">
    <location>
        <begin position="987"/>
        <end position="1005"/>
    </location>
</feature>